<dbReference type="Gene3D" id="3.50.50.60">
    <property type="entry name" value="FAD/NAD(P)-binding domain"/>
    <property type="match status" value="2"/>
</dbReference>
<reference evidence="17 18" key="1">
    <citation type="journal article" date="2018" name="J. Microbiol.">
        <title>Bacillus spongiae sp. nov., isolated from sponge of Jeju Island.</title>
        <authorList>
            <person name="Lee G.E."/>
            <person name="Im W.T."/>
            <person name="Park J.S."/>
        </authorList>
    </citation>
    <scope>NUCLEOTIDE SEQUENCE [LARGE SCALE GENOMIC DNA]</scope>
    <source>
        <strain evidence="17 18">135PIL107-10</strain>
    </source>
</reference>
<evidence type="ECO:0000256" key="5">
    <source>
        <dbReference type="ARBA" id="ARBA00022630"/>
    </source>
</evidence>
<evidence type="ECO:0000256" key="11">
    <source>
        <dbReference type="ARBA" id="ARBA00031281"/>
    </source>
</evidence>
<evidence type="ECO:0000256" key="10">
    <source>
        <dbReference type="ARBA" id="ARBA00023284"/>
    </source>
</evidence>
<dbReference type="InterPro" id="IPR012999">
    <property type="entry name" value="Pyr_OxRdtase_I_AS"/>
</dbReference>
<feature type="domain" description="Pyridine nucleotide-disulphide oxidoreductase dimerisation" evidence="15">
    <location>
        <begin position="347"/>
        <end position="453"/>
    </location>
</feature>
<evidence type="ECO:0000256" key="3">
    <source>
        <dbReference type="ARBA" id="ARBA00012608"/>
    </source>
</evidence>
<protein>
    <recommendedName>
        <fullName evidence="4">Dihydrolipoyl dehydrogenase</fullName>
        <ecNumber evidence="3">1.8.1.4</ecNumber>
    </recommendedName>
    <alternativeName>
        <fullName evidence="11">Dihydrolipoamide dehydrogenase</fullName>
    </alternativeName>
    <alternativeName>
        <fullName evidence="12">E3 component of pyruvate complex</fullName>
    </alternativeName>
</protein>
<keyword evidence="18" id="KW-1185">Reference proteome</keyword>
<dbReference type="PANTHER" id="PTHR22912:SF160">
    <property type="entry name" value="DIHYDROLIPOYL DEHYDROGENASE"/>
    <property type="match status" value="1"/>
</dbReference>
<evidence type="ECO:0000256" key="1">
    <source>
        <dbReference type="ARBA" id="ARBA00001974"/>
    </source>
</evidence>
<keyword evidence="7 14" id="KW-0560">Oxidoreductase</keyword>
<evidence type="ECO:0000256" key="7">
    <source>
        <dbReference type="ARBA" id="ARBA00023002"/>
    </source>
</evidence>
<evidence type="ECO:0000313" key="18">
    <source>
        <dbReference type="Proteomes" id="UP001312865"/>
    </source>
</evidence>
<dbReference type="PRINTS" id="PR00411">
    <property type="entry name" value="PNDRDTASEI"/>
</dbReference>
<dbReference type="PROSITE" id="PS00076">
    <property type="entry name" value="PYRIDINE_REDOX_1"/>
    <property type="match status" value="1"/>
</dbReference>
<dbReference type="InterPro" id="IPR004099">
    <property type="entry name" value="Pyr_nucl-diS_OxRdtase_dimer"/>
</dbReference>
<evidence type="ECO:0000256" key="2">
    <source>
        <dbReference type="ARBA" id="ARBA00007532"/>
    </source>
</evidence>
<dbReference type="SUPFAM" id="SSF51905">
    <property type="entry name" value="FAD/NAD(P)-binding domain"/>
    <property type="match status" value="2"/>
</dbReference>
<comment type="cofactor">
    <cofactor evidence="1">
        <name>FAD</name>
        <dbReference type="ChEBI" id="CHEBI:57692"/>
    </cofactor>
</comment>
<dbReference type="Gene3D" id="3.30.390.30">
    <property type="match status" value="1"/>
</dbReference>
<feature type="domain" description="FAD/NAD(P)-binding" evidence="16">
    <location>
        <begin position="11"/>
        <end position="327"/>
    </location>
</feature>
<comment type="caution">
    <text evidence="17">The sequence shown here is derived from an EMBL/GenBank/DDBJ whole genome shotgun (WGS) entry which is preliminary data.</text>
</comment>
<dbReference type="SUPFAM" id="SSF55424">
    <property type="entry name" value="FAD/NAD-linked reductases, dimerisation (C-terminal) domain"/>
    <property type="match status" value="1"/>
</dbReference>
<dbReference type="Pfam" id="PF07992">
    <property type="entry name" value="Pyr_redox_2"/>
    <property type="match status" value="1"/>
</dbReference>
<evidence type="ECO:0000256" key="4">
    <source>
        <dbReference type="ARBA" id="ARBA00016961"/>
    </source>
</evidence>
<dbReference type="InterPro" id="IPR016156">
    <property type="entry name" value="FAD/NAD-linked_Rdtase_dimer_sf"/>
</dbReference>
<sequence>MVVGEIAEEKELVIIGGGPGGYHAAIRAAQLGIQVTLIEKKELGGVCLNDGCIPSKALTTLAKRTEDWKHGKEMGLESKEPIINLKTFQTYKNKLIKQLQKGVEGLCKANKIEVIKGNAAFLSEDRVGVEAGHDFQVFKFHHCIIATGAGLEQESWIPAGHRNVFNSYTIFTLEDIPAHIILYGQDYITLELAFSLKALGSQVTLVTQEEFDLDETVRKELKRSLKKKKIKHFSRYQAIGFQEEEKLLQIQLQDSSGERITVEGTHLYASGTKKPNIAGIGIDRLNIKTQAGYIEVDQECCTSISSIYAIGDVTSGEKLAVKAIKQGKVAAQSIHGLKPEYDERYLPKVIHTLPPIASVGLTEEIAKEHYDVVSSTYPLTGTGYAAILGEKQGTVKVIKEKGTDLLLGVHMIGAGAVELISSATIGLEMVAREEDLLYPFYPHPSMNEGLLEAIEGLEGKAIHAMPKKQSARVNV</sequence>
<dbReference type="Proteomes" id="UP001312865">
    <property type="component" value="Unassembled WGS sequence"/>
</dbReference>
<accession>A0ABU8HIN7</accession>
<evidence type="ECO:0000256" key="12">
    <source>
        <dbReference type="ARBA" id="ARBA00033023"/>
    </source>
</evidence>
<keyword evidence="8" id="KW-0520">NAD</keyword>
<dbReference type="InterPro" id="IPR023753">
    <property type="entry name" value="FAD/NAD-binding_dom"/>
</dbReference>
<dbReference type="RefSeq" id="WP_336588455.1">
    <property type="nucleotide sequence ID" value="NZ_JBBAXC010000018.1"/>
</dbReference>
<keyword evidence="10 14" id="KW-0676">Redox-active center</keyword>
<keyword evidence="9" id="KW-1015">Disulfide bond</keyword>
<keyword evidence="5 14" id="KW-0285">Flavoprotein</keyword>
<evidence type="ECO:0000256" key="8">
    <source>
        <dbReference type="ARBA" id="ARBA00023027"/>
    </source>
</evidence>
<dbReference type="EC" id="1.8.1.4" evidence="3"/>
<dbReference type="InterPro" id="IPR036188">
    <property type="entry name" value="FAD/NAD-bd_sf"/>
</dbReference>
<dbReference type="InterPro" id="IPR050151">
    <property type="entry name" value="Class-I_Pyr_Nuc-Dis_Oxidored"/>
</dbReference>
<dbReference type="PANTHER" id="PTHR22912">
    <property type="entry name" value="DISULFIDE OXIDOREDUCTASE"/>
    <property type="match status" value="1"/>
</dbReference>
<comment type="catalytic activity">
    <reaction evidence="13">
        <text>N(6)-[(R)-dihydrolipoyl]-L-lysyl-[protein] + NAD(+) = N(6)-[(R)-lipoyl]-L-lysyl-[protein] + NADH + H(+)</text>
        <dbReference type="Rhea" id="RHEA:15045"/>
        <dbReference type="Rhea" id="RHEA-COMP:10474"/>
        <dbReference type="Rhea" id="RHEA-COMP:10475"/>
        <dbReference type="ChEBI" id="CHEBI:15378"/>
        <dbReference type="ChEBI" id="CHEBI:57540"/>
        <dbReference type="ChEBI" id="CHEBI:57945"/>
        <dbReference type="ChEBI" id="CHEBI:83099"/>
        <dbReference type="ChEBI" id="CHEBI:83100"/>
        <dbReference type="EC" id="1.8.1.4"/>
    </reaction>
</comment>
<evidence type="ECO:0000256" key="13">
    <source>
        <dbReference type="ARBA" id="ARBA00049187"/>
    </source>
</evidence>
<evidence type="ECO:0000313" key="17">
    <source>
        <dbReference type="EMBL" id="MEI5909011.1"/>
    </source>
</evidence>
<keyword evidence="6 14" id="KW-0274">FAD</keyword>
<dbReference type="Pfam" id="PF02852">
    <property type="entry name" value="Pyr_redox_dim"/>
    <property type="match status" value="1"/>
</dbReference>
<dbReference type="PIRSF" id="PIRSF000350">
    <property type="entry name" value="Mercury_reductase_MerA"/>
    <property type="match status" value="1"/>
</dbReference>
<name>A0ABU8HIN7_9BACI</name>
<evidence type="ECO:0000256" key="6">
    <source>
        <dbReference type="ARBA" id="ARBA00022827"/>
    </source>
</evidence>
<gene>
    <name evidence="17" type="ORF">WAK64_18335</name>
</gene>
<dbReference type="EMBL" id="JBBAXC010000018">
    <property type="protein sequence ID" value="MEI5909011.1"/>
    <property type="molecule type" value="Genomic_DNA"/>
</dbReference>
<evidence type="ECO:0000256" key="9">
    <source>
        <dbReference type="ARBA" id="ARBA00023157"/>
    </source>
</evidence>
<evidence type="ECO:0000259" key="15">
    <source>
        <dbReference type="Pfam" id="PF02852"/>
    </source>
</evidence>
<proteinExistence type="inferred from homology"/>
<dbReference type="InterPro" id="IPR001100">
    <property type="entry name" value="Pyr_nuc-diS_OxRdtase"/>
</dbReference>
<organism evidence="17 18">
    <name type="scientific">Bacillus spongiae</name>
    <dbReference type="NCBI Taxonomy" id="2683610"/>
    <lineage>
        <taxon>Bacteria</taxon>
        <taxon>Bacillati</taxon>
        <taxon>Bacillota</taxon>
        <taxon>Bacilli</taxon>
        <taxon>Bacillales</taxon>
        <taxon>Bacillaceae</taxon>
        <taxon>Bacillus</taxon>
    </lineage>
</organism>
<evidence type="ECO:0000256" key="14">
    <source>
        <dbReference type="RuleBase" id="RU003691"/>
    </source>
</evidence>
<evidence type="ECO:0000259" key="16">
    <source>
        <dbReference type="Pfam" id="PF07992"/>
    </source>
</evidence>
<dbReference type="PRINTS" id="PR00368">
    <property type="entry name" value="FADPNR"/>
</dbReference>
<comment type="similarity">
    <text evidence="2 14">Belongs to the class-I pyridine nucleotide-disulfide oxidoreductase family.</text>
</comment>